<gene>
    <name evidence="2" type="ORF">ALP33_02490</name>
</gene>
<comment type="caution">
    <text evidence="2">The sequence shown here is derived from an EMBL/GenBank/DDBJ whole genome shotgun (WGS) entry which is preliminary data.</text>
</comment>
<evidence type="ECO:0000313" key="2">
    <source>
        <dbReference type="EMBL" id="RMU19785.1"/>
    </source>
</evidence>
<dbReference type="EMBL" id="RBTW01000144">
    <property type="protein sequence ID" value="RMU19785.1"/>
    <property type="molecule type" value="Genomic_DNA"/>
</dbReference>
<evidence type="ECO:0000256" key="1">
    <source>
        <dbReference type="SAM" id="MobiDB-lite"/>
    </source>
</evidence>
<dbReference type="Proteomes" id="UP000271817">
    <property type="component" value="Unassembled WGS sequence"/>
</dbReference>
<sequence>MEYHPQTALADEAKEAELIWIERNPGLLALDDQGRPFSIRKTQALKPKLPSSNFHRSPRPLATHQTGKPIYP</sequence>
<name>A0AB37R684_PSEAV</name>
<reference evidence="2 3" key="1">
    <citation type="submission" date="2018-08" db="EMBL/GenBank/DDBJ databases">
        <title>Recombination of ecologically and evolutionarily significant loci maintains genetic cohesion in the Pseudomonas syringae species complex.</title>
        <authorList>
            <person name="Dillon M."/>
            <person name="Thakur S."/>
            <person name="Almeida R.N.D."/>
            <person name="Weir B.S."/>
            <person name="Guttman D.S."/>
        </authorList>
    </citation>
    <scope>NUCLEOTIDE SEQUENCE [LARGE SCALE GENOMIC DNA]</scope>
    <source>
        <strain evidence="2 3">ICMP 3402</strain>
    </source>
</reference>
<evidence type="ECO:0008006" key="4">
    <source>
        <dbReference type="Google" id="ProtNLM"/>
    </source>
</evidence>
<proteinExistence type="predicted"/>
<evidence type="ECO:0000313" key="3">
    <source>
        <dbReference type="Proteomes" id="UP000271817"/>
    </source>
</evidence>
<protein>
    <recommendedName>
        <fullName evidence="4">Transposase</fullName>
    </recommendedName>
</protein>
<organism evidence="2 3">
    <name type="scientific">Pseudomonas amygdali pv. lachrymans</name>
    <name type="common">Pseudomonas syringae pv. lachrymans</name>
    <dbReference type="NCBI Taxonomy" id="53707"/>
    <lineage>
        <taxon>Bacteria</taxon>
        <taxon>Pseudomonadati</taxon>
        <taxon>Pseudomonadota</taxon>
        <taxon>Gammaproteobacteria</taxon>
        <taxon>Pseudomonadales</taxon>
        <taxon>Pseudomonadaceae</taxon>
        <taxon>Pseudomonas</taxon>
        <taxon>Pseudomonas amygdali</taxon>
    </lineage>
</organism>
<feature type="region of interest" description="Disordered" evidence="1">
    <location>
        <begin position="48"/>
        <end position="72"/>
    </location>
</feature>
<accession>A0AB37R684</accession>
<dbReference type="AlphaFoldDB" id="A0AB37R684"/>